<dbReference type="Proteomes" id="UP000235145">
    <property type="component" value="Unassembled WGS sequence"/>
</dbReference>
<organism evidence="1 2">
    <name type="scientific">Lactuca sativa</name>
    <name type="common">Garden lettuce</name>
    <dbReference type="NCBI Taxonomy" id="4236"/>
    <lineage>
        <taxon>Eukaryota</taxon>
        <taxon>Viridiplantae</taxon>
        <taxon>Streptophyta</taxon>
        <taxon>Embryophyta</taxon>
        <taxon>Tracheophyta</taxon>
        <taxon>Spermatophyta</taxon>
        <taxon>Magnoliopsida</taxon>
        <taxon>eudicotyledons</taxon>
        <taxon>Gunneridae</taxon>
        <taxon>Pentapetalae</taxon>
        <taxon>asterids</taxon>
        <taxon>campanulids</taxon>
        <taxon>Asterales</taxon>
        <taxon>Asteraceae</taxon>
        <taxon>Cichorioideae</taxon>
        <taxon>Cichorieae</taxon>
        <taxon>Lactucinae</taxon>
        <taxon>Lactuca</taxon>
    </lineage>
</organism>
<evidence type="ECO:0000313" key="2">
    <source>
        <dbReference type="Proteomes" id="UP000235145"/>
    </source>
</evidence>
<dbReference type="AlphaFoldDB" id="A0A9R1XPS0"/>
<keyword evidence="2" id="KW-1185">Reference proteome</keyword>
<dbReference type="PANTHER" id="PTHR33116:SF78">
    <property type="entry name" value="OS12G0587133 PROTEIN"/>
    <property type="match status" value="1"/>
</dbReference>
<gene>
    <name evidence="1" type="ORF">LSAT_V11C200077320</name>
</gene>
<evidence type="ECO:0008006" key="3">
    <source>
        <dbReference type="Google" id="ProtNLM"/>
    </source>
</evidence>
<protein>
    <recommendedName>
        <fullName evidence="3">Reverse transcriptase domain-containing protein</fullName>
    </recommendedName>
</protein>
<proteinExistence type="predicted"/>
<comment type="caution">
    <text evidence="1">The sequence shown here is derived from an EMBL/GenBank/DDBJ whole genome shotgun (WGS) entry which is preliminary data.</text>
</comment>
<dbReference type="PANTHER" id="PTHR33116">
    <property type="entry name" value="REVERSE TRANSCRIPTASE ZINC-BINDING DOMAIN-CONTAINING PROTEIN-RELATED-RELATED"/>
    <property type="match status" value="1"/>
</dbReference>
<dbReference type="EMBL" id="NBSK02000002">
    <property type="protein sequence ID" value="KAJ0221196.1"/>
    <property type="molecule type" value="Genomic_DNA"/>
</dbReference>
<reference evidence="1 2" key="1">
    <citation type="journal article" date="2017" name="Nat. Commun.">
        <title>Genome assembly with in vitro proximity ligation data and whole-genome triplication in lettuce.</title>
        <authorList>
            <person name="Reyes-Chin-Wo S."/>
            <person name="Wang Z."/>
            <person name="Yang X."/>
            <person name="Kozik A."/>
            <person name="Arikit S."/>
            <person name="Song C."/>
            <person name="Xia L."/>
            <person name="Froenicke L."/>
            <person name="Lavelle D.O."/>
            <person name="Truco M.J."/>
            <person name="Xia R."/>
            <person name="Zhu S."/>
            <person name="Xu C."/>
            <person name="Xu H."/>
            <person name="Xu X."/>
            <person name="Cox K."/>
            <person name="Korf I."/>
            <person name="Meyers B.C."/>
            <person name="Michelmore R.W."/>
        </authorList>
    </citation>
    <scope>NUCLEOTIDE SEQUENCE [LARGE SCALE GENOMIC DNA]</scope>
    <source>
        <strain evidence="2">cv. Salinas</strain>
        <tissue evidence="1">Seedlings</tissue>
    </source>
</reference>
<accession>A0A9R1XPS0</accession>
<evidence type="ECO:0000313" key="1">
    <source>
        <dbReference type="EMBL" id="KAJ0221196.1"/>
    </source>
</evidence>
<name>A0A9R1XPS0_LACSA</name>
<sequence length="101" mass="11807">MNNIINVLKYFYLASGLKLNINKSNLFGIVNELEDMARLTCYTKEMLPFKYRDLPVGSNRFNKQLSPWKVNLLSIGGRLTLIKSVLKSLEIYYFLYTINDF</sequence>